<evidence type="ECO:0000313" key="1">
    <source>
        <dbReference type="EMBL" id="PVD26694.1"/>
    </source>
</evidence>
<reference evidence="1 2" key="1">
    <citation type="submission" date="2018-04" db="EMBL/GenBank/DDBJ databases">
        <title>The genome of golden apple snail Pomacea canaliculata provides insight into stress tolerance and invasive adaptation.</title>
        <authorList>
            <person name="Liu C."/>
            <person name="Liu B."/>
            <person name="Ren Y."/>
            <person name="Zhang Y."/>
            <person name="Wang H."/>
            <person name="Li S."/>
            <person name="Jiang F."/>
            <person name="Yin L."/>
            <person name="Zhang G."/>
            <person name="Qian W."/>
            <person name="Fan W."/>
        </authorList>
    </citation>
    <scope>NUCLEOTIDE SEQUENCE [LARGE SCALE GENOMIC DNA]</scope>
    <source>
        <strain evidence="1">SZHN2017</strain>
        <tissue evidence="1">Muscle</tissue>
    </source>
</reference>
<gene>
    <name evidence="1" type="ORF">C0Q70_14372</name>
</gene>
<sequence length="95" mass="10520">MWHCGKNWRGRGGEGRGPLVSYAGDAGVKRVRVWSSQGYVSFGYDTDDWVVRGVMSEDFDYKSFVFLPPSSDRMSHPPSFEGACAALSLAQDEAH</sequence>
<keyword evidence="2" id="KW-1185">Reference proteome</keyword>
<accession>A0A2T7NZU9</accession>
<proteinExistence type="predicted"/>
<comment type="caution">
    <text evidence="1">The sequence shown here is derived from an EMBL/GenBank/DDBJ whole genome shotgun (WGS) entry which is preliminary data.</text>
</comment>
<name>A0A2T7NZU9_POMCA</name>
<evidence type="ECO:0000313" key="2">
    <source>
        <dbReference type="Proteomes" id="UP000245119"/>
    </source>
</evidence>
<organism evidence="1 2">
    <name type="scientific">Pomacea canaliculata</name>
    <name type="common">Golden apple snail</name>
    <dbReference type="NCBI Taxonomy" id="400727"/>
    <lineage>
        <taxon>Eukaryota</taxon>
        <taxon>Metazoa</taxon>
        <taxon>Spiralia</taxon>
        <taxon>Lophotrochozoa</taxon>
        <taxon>Mollusca</taxon>
        <taxon>Gastropoda</taxon>
        <taxon>Caenogastropoda</taxon>
        <taxon>Architaenioglossa</taxon>
        <taxon>Ampullarioidea</taxon>
        <taxon>Ampullariidae</taxon>
        <taxon>Pomacea</taxon>
    </lineage>
</organism>
<dbReference type="EMBL" id="PZQS01000008">
    <property type="protein sequence ID" value="PVD26694.1"/>
    <property type="molecule type" value="Genomic_DNA"/>
</dbReference>
<dbReference type="Proteomes" id="UP000245119">
    <property type="component" value="Linkage Group LG8"/>
</dbReference>
<dbReference type="AlphaFoldDB" id="A0A2T7NZU9"/>
<protein>
    <submittedName>
        <fullName evidence="1">Uncharacterized protein</fullName>
    </submittedName>
</protein>